<accession>A0A0L0G671</accession>
<reference evidence="2 3" key="1">
    <citation type="submission" date="2011-02" db="EMBL/GenBank/DDBJ databases">
        <title>The Genome Sequence of Sphaeroforma arctica JP610.</title>
        <authorList>
            <consortium name="The Broad Institute Genome Sequencing Platform"/>
            <person name="Russ C."/>
            <person name="Cuomo C."/>
            <person name="Young S.K."/>
            <person name="Zeng Q."/>
            <person name="Gargeya S."/>
            <person name="Alvarado L."/>
            <person name="Berlin A."/>
            <person name="Chapman S.B."/>
            <person name="Chen Z."/>
            <person name="Freedman E."/>
            <person name="Gellesch M."/>
            <person name="Goldberg J."/>
            <person name="Griggs A."/>
            <person name="Gujja S."/>
            <person name="Heilman E."/>
            <person name="Heiman D."/>
            <person name="Howarth C."/>
            <person name="Mehta T."/>
            <person name="Neiman D."/>
            <person name="Pearson M."/>
            <person name="Roberts A."/>
            <person name="Saif S."/>
            <person name="Shea T."/>
            <person name="Shenoy N."/>
            <person name="Sisk P."/>
            <person name="Stolte C."/>
            <person name="Sykes S."/>
            <person name="White J."/>
            <person name="Yandava C."/>
            <person name="Burger G."/>
            <person name="Gray M.W."/>
            <person name="Holland P.W.H."/>
            <person name="King N."/>
            <person name="Lang F.B.F."/>
            <person name="Roger A.J."/>
            <person name="Ruiz-Trillo I."/>
            <person name="Haas B."/>
            <person name="Nusbaum C."/>
            <person name="Birren B."/>
        </authorList>
    </citation>
    <scope>NUCLEOTIDE SEQUENCE [LARGE SCALE GENOMIC DNA]</scope>
    <source>
        <strain evidence="2 3">JP610</strain>
    </source>
</reference>
<evidence type="ECO:0000313" key="3">
    <source>
        <dbReference type="Proteomes" id="UP000054560"/>
    </source>
</evidence>
<organism evidence="2 3">
    <name type="scientific">Sphaeroforma arctica JP610</name>
    <dbReference type="NCBI Taxonomy" id="667725"/>
    <lineage>
        <taxon>Eukaryota</taxon>
        <taxon>Ichthyosporea</taxon>
        <taxon>Ichthyophonida</taxon>
        <taxon>Sphaeroforma</taxon>
    </lineage>
</organism>
<feature type="compositionally biased region" description="Basic and acidic residues" evidence="1">
    <location>
        <begin position="23"/>
        <end position="36"/>
    </location>
</feature>
<feature type="region of interest" description="Disordered" evidence="1">
    <location>
        <begin position="83"/>
        <end position="104"/>
    </location>
</feature>
<gene>
    <name evidence="2" type="ORF">SARC_03256</name>
</gene>
<dbReference type="GeneID" id="25903760"/>
<dbReference type="AlphaFoldDB" id="A0A0L0G671"/>
<dbReference type="Proteomes" id="UP000054560">
    <property type="component" value="Unassembled WGS sequence"/>
</dbReference>
<name>A0A0L0G671_9EUKA</name>
<dbReference type="RefSeq" id="XP_014158432.1">
    <property type="nucleotide sequence ID" value="XM_014302957.1"/>
</dbReference>
<protein>
    <submittedName>
        <fullName evidence="2">Uncharacterized protein</fullName>
    </submittedName>
</protein>
<dbReference type="EMBL" id="KQ241758">
    <property type="protein sequence ID" value="KNC84530.1"/>
    <property type="molecule type" value="Genomic_DNA"/>
</dbReference>
<evidence type="ECO:0000256" key="1">
    <source>
        <dbReference type="SAM" id="MobiDB-lite"/>
    </source>
</evidence>
<evidence type="ECO:0000313" key="2">
    <source>
        <dbReference type="EMBL" id="KNC84530.1"/>
    </source>
</evidence>
<feature type="region of interest" description="Disordered" evidence="1">
    <location>
        <begin position="22"/>
        <end position="62"/>
    </location>
</feature>
<sequence length="104" mass="11690">MSKTLPGLTHLTNTAVAGFDFDSETKIDRHHSDSGERPSPNLDNMSNKLGRDRAGSASAIPKTIKEKRDSFFKYAKSRWRENSFSLNKSKQENDDCTKGLDVQK</sequence>
<proteinExistence type="predicted"/>
<keyword evidence="3" id="KW-1185">Reference proteome</keyword>
<feature type="compositionally biased region" description="Basic and acidic residues" evidence="1">
    <location>
        <begin position="89"/>
        <end position="104"/>
    </location>
</feature>